<reference evidence="4" key="2">
    <citation type="submission" date="2020-04" db="EMBL/GenBank/DDBJ databases">
        <authorList>
            <consortium name="NCBI Genome Project"/>
        </authorList>
    </citation>
    <scope>NUCLEOTIDE SEQUENCE</scope>
    <source>
        <strain evidence="4">CBS 304.34</strain>
    </source>
</reference>
<gene>
    <name evidence="2 4" type="ORF">BDZ99DRAFT_466989</name>
</gene>
<protein>
    <submittedName>
        <fullName evidence="2 4">Uncharacterized protein</fullName>
    </submittedName>
</protein>
<dbReference type="OrthoDB" id="5359669at2759"/>
<accession>A0A6A6Y978</accession>
<keyword evidence="3" id="KW-1185">Reference proteome</keyword>
<reference evidence="2 4" key="1">
    <citation type="journal article" date="2020" name="Stud. Mycol.">
        <title>101 Dothideomycetes genomes: a test case for predicting lifestyles and emergence of pathogens.</title>
        <authorList>
            <person name="Haridas S."/>
            <person name="Albert R."/>
            <person name="Binder M."/>
            <person name="Bloem J."/>
            <person name="Labutti K."/>
            <person name="Salamov A."/>
            <person name="Andreopoulos B."/>
            <person name="Baker S."/>
            <person name="Barry K."/>
            <person name="Bills G."/>
            <person name="Bluhm B."/>
            <person name="Cannon C."/>
            <person name="Castanera R."/>
            <person name="Culley D."/>
            <person name="Daum C."/>
            <person name="Ezra D."/>
            <person name="Gonzalez J."/>
            <person name="Henrissat B."/>
            <person name="Kuo A."/>
            <person name="Liang C."/>
            <person name="Lipzen A."/>
            <person name="Lutzoni F."/>
            <person name="Magnuson J."/>
            <person name="Mondo S."/>
            <person name="Nolan M."/>
            <person name="Ohm R."/>
            <person name="Pangilinan J."/>
            <person name="Park H.-J."/>
            <person name="Ramirez L."/>
            <person name="Alfaro M."/>
            <person name="Sun H."/>
            <person name="Tritt A."/>
            <person name="Yoshinaga Y."/>
            <person name="Zwiers L.-H."/>
            <person name="Turgeon B."/>
            <person name="Goodwin S."/>
            <person name="Spatafora J."/>
            <person name="Crous P."/>
            <person name="Grigoriev I."/>
        </authorList>
    </citation>
    <scope>NUCLEOTIDE SEQUENCE</scope>
    <source>
        <strain evidence="2 4">CBS 304.34</strain>
    </source>
</reference>
<evidence type="ECO:0000313" key="3">
    <source>
        <dbReference type="Proteomes" id="UP000504636"/>
    </source>
</evidence>
<dbReference type="AlphaFoldDB" id="A0A6A6Y978"/>
<dbReference type="Proteomes" id="UP000504636">
    <property type="component" value="Unplaced"/>
</dbReference>
<reference evidence="4" key="3">
    <citation type="submission" date="2025-04" db="UniProtKB">
        <authorList>
            <consortium name="RefSeq"/>
        </authorList>
    </citation>
    <scope>IDENTIFICATION</scope>
    <source>
        <strain evidence="4">CBS 304.34</strain>
    </source>
</reference>
<dbReference type="RefSeq" id="XP_033572336.1">
    <property type="nucleotide sequence ID" value="XM_033720915.1"/>
</dbReference>
<organism evidence="2">
    <name type="scientific">Mytilinidion resinicola</name>
    <dbReference type="NCBI Taxonomy" id="574789"/>
    <lineage>
        <taxon>Eukaryota</taxon>
        <taxon>Fungi</taxon>
        <taxon>Dikarya</taxon>
        <taxon>Ascomycota</taxon>
        <taxon>Pezizomycotina</taxon>
        <taxon>Dothideomycetes</taxon>
        <taxon>Pleosporomycetidae</taxon>
        <taxon>Mytilinidiales</taxon>
        <taxon>Mytilinidiaceae</taxon>
        <taxon>Mytilinidion</taxon>
    </lineage>
</organism>
<feature type="region of interest" description="Disordered" evidence="1">
    <location>
        <begin position="59"/>
        <end position="87"/>
    </location>
</feature>
<dbReference type="EMBL" id="MU003710">
    <property type="protein sequence ID" value="KAF2805372.1"/>
    <property type="molecule type" value="Genomic_DNA"/>
</dbReference>
<evidence type="ECO:0000313" key="2">
    <source>
        <dbReference type="EMBL" id="KAF2805372.1"/>
    </source>
</evidence>
<name>A0A6A6Y978_9PEZI</name>
<proteinExistence type="predicted"/>
<sequence>MGLNYLASSPTVVLPPQQPSQFFADFKPAHHQPLPSSSMGKFRAKYPTPPSLNYLAAVSNSSAGRKRSIADVDDPEENSPDGAVQRQLPVKPKAEPVYGPGMTLIYPDEPERTIAAESQTGTWFENKLDTEKAPAVRPIAMSRKSQRLDSAIAMSASPTRHPADNIIDEKGNTVDALITSLGIGWKNIMTNDMLRDASRAYSRVIENHFNLTEPLIMLQSEALSAYLVRAKECGVQGYWLFDDSLQWCQRVGWSLQRTASNLMAGPIPAVEGERIVSRPRTPRCVVAESSQVMDMTAPQDIPAMEDVVMEM</sequence>
<evidence type="ECO:0000256" key="1">
    <source>
        <dbReference type="SAM" id="MobiDB-lite"/>
    </source>
</evidence>
<evidence type="ECO:0000313" key="4">
    <source>
        <dbReference type="RefSeq" id="XP_033572336.1"/>
    </source>
</evidence>
<dbReference type="GeneID" id="54461808"/>